<evidence type="ECO:0000313" key="3">
    <source>
        <dbReference type="Proteomes" id="UP001286313"/>
    </source>
</evidence>
<protein>
    <submittedName>
        <fullName evidence="2">Uncharacterized protein</fullName>
    </submittedName>
</protein>
<reference evidence="2" key="1">
    <citation type="submission" date="2023-10" db="EMBL/GenBank/DDBJ databases">
        <title>Genome assemblies of two species of porcelain crab, Petrolisthes cinctipes and Petrolisthes manimaculis (Anomura: Porcellanidae).</title>
        <authorList>
            <person name="Angst P."/>
        </authorList>
    </citation>
    <scope>NUCLEOTIDE SEQUENCE</scope>
    <source>
        <strain evidence="2">PB745_01</strain>
        <tissue evidence="2">Gill</tissue>
    </source>
</reference>
<evidence type="ECO:0000256" key="1">
    <source>
        <dbReference type="ARBA" id="ARBA00004123"/>
    </source>
</evidence>
<comment type="caution">
    <text evidence="2">The sequence shown here is derived from an EMBL/GenBank/DDBJ whole genome shotgun (WGS) entry which is preliminary data.</text>
</comment>
<name>A0AAE1FZ39_PETCI</name>
<sequence length="145" mass="16312">MNHHDTQLTRRASIIALHEEGYSSRRIAERLGCSRSCIQKWIHRWQETGNLNDLKRNPRSRVTSREDDQRILQAAQDDPVNNAKAIREELALAVSATTIRGGFSWMEHVTCKNVGEVMAGSRACASLPRLSDNEPSPSVFTDVLT</sequence>
<dbReference type="InterPro" id="IPR009057">
    <property type="entry name" value="Homeodomain-like_sf"/>
</dbReference>
<dbReference type="Gene3D" id="1.10.10.10">
    <property type="entry name" value="Winged helix-like DNA-binding domain superfamily/Winged helix DNA-binding domain"/>
    <property type="match status" value="1"/>
</dbReference>
<dbReference type="SUPFAM" id="SSF46689">
    <property type="entry name" value="Homeodomain-like"/>
    <property type="match status" value="1"/>
</dbReference>
<keyword evidence="3" id="KW-1185">Reference proteome</keyword>
<comment type="subcellular location">
    <subcellularLocation>
        <location evidence="1">Nucleus</location>
    </subcellularLocation>
</comment>
<dbReference type="Proteomes" id="UP001286313">
    <property type="component" value="Unassembled WGS sequence"/>
</dbReference>
<dbReference type="EMBL" id="JAWQEG010000998">
    <property type="protein sequence ID" value="KAK3883289.1"/>
    <property type="molecule type" value="Genomic_DNA"/>
</dbReference>
<evidence type="ECO:0000313" key="2">
    <source>
        <dbReference type="EMBL" id="KAK3883289.1"/>
    </source>
</evidence>
<proteinExistence type="predicted"/>
<accession>A0AAE1FZ39</accession>
<dbReference type="AlphaFoldDB" id="A0AAE1FZ39"/>
<dbReference type="InterPro" id="IPR036388">
    <property type="entry name" value="WH-like_DNA-bd_sf"/>
</dbReference>
<gene>
    <name evidence="2" type="ORF">Pcinc_012326</name>
</gene>
<dbReference type="GO" id="GO:0005634">
    <property type="term" value="C:nucleus"/>
    <property type="evidence" value="ECO:0007669"/>
    <property type="project" value="UniProtKB-SubCell"/>
</dbReference>
<organism evidence="2 3">
    <name type="scientific">Petrolisthes cinctipes</name>
    <name type="common">Flat porcelain crab</name>
    <dbReference type="NCBI Taxonomy" id="88211"/>
    <lineage>
        <taxon>Eukaryota</taxon>
        <taxon>Metazoa</taxon>
        <taxon>Ecdysozoa</taxon>
        <taxon>Arthropoda</taxon>
        <taxon>Crustacea</taxon>
        <taxon>Multicrustacea</taxon>
        <taxon>Malacostraca</taxon>
        <taxon>Eumalacostraca</taxon>
        <taxon>Eucarida</taxon>
        <taxon>Decapoda</taxon>
        <taxon>Pleocyemata</taxon>
        <taxon>Anomura</taxon>
        <taxon>Galatheoidea</taxon>
        <taxon>Porcellanidae</taxon>
        <taxon>Petrolisthes</taxon>
    </lineage>
</organism>
<dbReference type="Pfam" id="PF13384">
    <property type="entry name" value="HTH_23"/>
    <property type="match status" value="1"/>
</dbReference>